<proteinExistence type="predicted"/>
<name>A0A081CFU4_PSEA2</name>
<dbReference type="GeneID" id="26304539"/>
<feature type="region of interest" description="Disordered" evidence="1">
    <location>
        <begin position="106"/>
        <end position="133"/>
    </location>
</feature>
<protein>
    <submittedName>
        <fullName evidence="2">Uncharacterized protein</fullName>
    </submittedName>
</protein>
<dbReference type="AlphaFoldDB" id="A0A081CFU4"/>
<sequence>MQAEQKRPARWQQVGLGCTLASSKSHPDMAVAPTQKSCRIVPSAWTAPTLTSTSSSSLTVSMSKQKAMNTHTAKRNLARPSSAQATGYPIKAAFSKARAAEIGSECTVRPPPTRFTPTAPNPPPNPAGGAANRRVPGSNEIAMHRANSIVSPYPLKTHNQAKADAQHSISTFAAGAASIPYSRNLPHIHLEPSNSALARRQTRFSVIRVPRDIVQLAASAHTTMQRPDPDSLIGPDFANATASATIHQSEASLRESAALAEISIPTRHYKQHQQSICGQFRLLVALVSARLAVVPRKNVPIPESSEN</sequence>
<accession>A0A081CFU4</accession>
<feature type="compositionally biased region" description="Pro residues" evidence="1">
    <location>
        <begin position="109"/>
        <end position="126"/>
    </location>
</feature>
<evidence type="ECO:0000313" key="3">
    <source>
        <dbReference type="Proteomes" id="UP000053758"/>
    </source>
</evidence>
<dbReference type="HOGENOM" id="CLU_906127_0_0_1"/>
<organism evidence="2">
    <name type="scientific">Pseudozyma antarctica</name>
    <name type="common">Yeast</name>
    <name type="synonym">Candida antarctica</name>
    <dbReference type="NCBI Taxonomy" id="84753"/>
    <lineage>
        <taxon>Eukaryota</taxon>
        <taxon>Fungi</taxon>
        <taxon>Dikarya</taxon>
        <taxon>Basidiomycota</taxon>
        <taxon>Ustilaginomycotina</taxon>
        <taxon>Ustilaginomycetes</taxon>
        <taxon>Ustilaginales</taxon>
        <taxon>Ustilaginaceae</taxon>
        <taxon>Moesziomyces</taxon>
    </lineage>
</organism>
<reference evidence="2" key="1">
    <citation type="submission" date="2014-07" db="EMBL/GenBank/DDBJ databases">
        <title>Draft genome sequence of the yeast Pseudozyma antarctica JCM 10317 known as a producer of lipase B which used in a wide range of industrial applications.</title>
        <authorList>
            <person name="Morita T."/>
            <person name="Saika A."/>
            <person name="Koike H."/>
        </authorList>
    </citation>
    <scope>NUCLEOTIDE SEQUENCE</scope>
    <source>
        <strain evidence="2">JCM 10317</strain>
    </source>
</reference>
<dbReference type="Proteomes" id="UP000053758">
    <property type="component" value="Unassembled WGS sequence"/>
</dbReference>
<keyword evidence="3" id="KW-1185">Reference proteome</keyword>
<dbReference type="EMBL" id="DF830076">
    <property type="protein sequence ID" value="GAK65540.1"/>
    <property type="molecule type" value="Genomic_DNA"/>
</dbReference>
<evidence type="ECO:0000313" key="2">
    <source>
        <dbReference type="EMBL" id="GAK65540.1"/>
    </source>
</evidence>
<evidence type="ECO:0000256" key="1">
    <source>
        <dbReference type="SAM" id="MobiDB-lite"/>
    </source>
</evidence>
<dbReference type="RefSeq" id="XP_014656203.1">
    <property type="nucleotide sequence ID" value="XM_014800717.1"/>
</dbReference>
<gene>
    <name evidence="2" type="ORF">PAN0_009c3757</name>
</gene>